<evidence type="ECO:0000256" key="1">
    <source>
        <dbReference type="SAM" id="MobiDB-lite"/>
    </source>
</evidence>
<name>A0AA88AJX8_FICCA</name>
<feature type="compositionally biased region" description="Gly residues" evidence="1">
    <location>
        <begin position="70"/>
        <end position="81"/>
    </location>
</feature>
<feature type="compositionally biased region" description="Gly residues" evidence="1">
    <location>
        <begin position="47"/>
        <end position="57"/>
    </location>
</feature>
<dbReference type="Proteomes" id="UP001187192">
    <property type="component" value="Unassembled WGS sequence"/>
</dbReference>
<protein>
    <submittedName>
        <fullName evidence="2">Uncharacterized protein</fullName>
    </submittedName>
</protein>
<comment type="caution">
    <text evidence="2">The sequence shown here is derived from an EMBL/GenBank/DDBJ whole genome shotgun (WGS) entry which is preliminary data.</text>
</comment>
<proteinExistence type="predicted"/>
<dbReference type="EMBL" id="BTGU01000063">
    <property type="protein sequence ID" value="GMN56358.1"/>
    <property type="molecule type" value="Genomic_DNA"/>
</dbReference>
<accession>A0AA88AJX8</accession>
<feature type="region of interest" description="Disordered" evidence="1">
    <location>
        <begin position="47"/>
        <end position="92"/>
    </location>
</feature>
<sequence>MVMMVKGACQWNVDAEVGGLVVGVRGDGCMDLAQLRGAGLGRHRYAGGGLGRMGGSPSGERRGLGRVRGEGGGCGIHGDGSNGRRSSPAPAL</sequence>
<reference evidence="2" key="1">
    <citation type="submission" date="2023-07" db="EMBL/GenBank/DDBJ databases">
        <title>draft genome sequence of fig (Ficus carica).</title>
        <authorList>
            <person name="Takahashi T."/>
            <person name="Nishimura K."/>
        </authorList>
    </citation>
    <scope>NUCLEOTIDE SEQUENCE</scope>
</reference>
<evidence type="ECO:0000313" key="3">
    <source>
        <dbReference type="Proteomes" id="UP001187192"/>
    </source>
</evidence>
<feature type="compositionally biased region" description="Basic and acidic residues" evidence="1">
    <location>
        <begin position="59"/>
        <end position="69"/>
    </location>
</feature>
<dbReference type="AlphaFoldDB" id="A0AA88AJX8"/>
<organism evidence="2 3">
    <name type="scientific">Ficus carica</name>
    <name type="common">Common fig</name>
    <dbReference type="NCBI Taxonomy" id="3494"/>
    <lineage>
        <taxon>Eukaryota</taxon>
        <taxon>Viridiplantae</taxon>
        <taxon>Streptophyta</taxon>
        <taxon>Embryophyta</taxon>
        <taxon>Tracheophyta</taxon>
        <taxon>Spermatophyta</taxon>
        <taxon>Magnoliopsida</taxon>
        <taxon>eudicotyledons</taxon>
        <taxon>Gunneridae</taxon>
        <taxon>Pentapetalae</taxon>
        <taxon>rosids</taxon>
        <taxon>fabids</taxon>
        <taxon>Rosales</taxon>
        <taxon>Moraceae</taxon>
        <taxon>Ficeae</taxon>
        <taxon>Ficus</taxon>
    </lineage>
</organism>
<dbReference type="Gramene" id="FCD_00012018-RA">
    <property type="protein sequence ID" value="FCD_00012018-RA:cds"/>
    <property type="gene ID" value="FCD_00012018"/>
</dbReference>
<keyword evidence="3" id="KW-1185">Reference proteome</keyword>
<gene>
    <name evidence="2" type="ORF">TIFTF001_025482</name>
</gene>
<evidence type="ECO:0000313" key="2">
    <source>
        <dbReference type="EMBL" id="GMN56358.1"/>
    </source>
</evidence>